<protein>
    <submittedName>
        <fullName evidence="2">Uncharacterized protein</fullName>
    </submittedName>
</protein>
<evidence type="ECO:0000313" key="3">
    <source>
        <dbReference type="Proteomes" id="UP000250235"/>
    </source>
</evidence>
<keyword evidence="3" id="KW-1185">Reference proteome</keyword>
<evidence type="ECO:0000313" key="2">
    <source>
        <dbReference type="EMBL" id="KZV57227.1"/>
    </source>
</evidence>
<accession>A0A2Z7DDJ9</accession>
<feature type="region of interest" description="Disordered" evidence="1">
    <location>
        <begin position="95"/>
        <end position="117"/>
    </location>
</feature>
<feature type="region of interest" description="Disordered" evidence="1">
    <location>
        <begin position="154"/>
        <end position="178"/>
    </location>
</feature>
<evidence type="ECO:0000256" key="1">
    <source>
        <dbReference type="SAM" id="MobiDB-lite"/>
    </source>
</evidence>
<reference evidence="2 3" key="1">
    <citation type="journal article" date="2015" name="Proc. Natl. Acad. Sci. U.S.A.">
        <title>The resurrection genome of Boea hygrometrica: A blueprint for survival of dehydration.</title>
        <authorList>
            <person name="Xiao L."/>
            <person name="Yang G."/>
            <person name="Zhang L."/>
            <person name="Yang X."/>
            <person name="Zhao S."/>
            <person name="Ji Z."/>
            <person name="Zhou Q."/>
            <person name="Hu M."/>
            <person name="Wang Y."/>
            <person name="Chen M."/>
            <person name="Xu Y."/>
            <person name="Jin H."/>
            <person name="Xiao X."/>
            <person name="Hu G."/>
            <person name="Bao F."/>
            <person name="Hu Y."/>
            <person name="Wan P."/>
            <person name="Li L."/>
            <person name="Deng X."/>
            <person name="Kuang T."/>
            <person name="Xiang C."/>
            <person name="Zhu J.K."/>
            <person name="Oliver M.J."/>
            <person name="He Y."/>
        </authorList>
    </citation>
    <scope>NUCLEOTIDE SEQUENCE [LARGE SCALE GENOMIC DNA]</scope>
    <source>
        <strain evidence="3">cv. XS01</strain>
    </source>
</reference>
<dbReference type="AlphaFoldDB" id="A0A2Z7DDJ9"/>
<dbReference type="EMBL" id="KQ987391">
    <property type="protein sequence ID" value="KZV57227.1"/>
    <property type="molecule type" value="Genomic_DNA"/>
</dbReference>
<dbReference type="OrthoDB" id="342281at2759"/>
<gene>
    <name evidence="2" type="ORF">F511_07868</name>
</gene>
<dbReference type="Proteomes" id="UP000250235">
    <property type="component" value="Unassembled WGS sequence"/>
</dbReference>
<proteinExistence type="predicted"/>
<name>A0A2Z7DDJ9_9LAMI</name>
<organism evidence="2 3">
    <name type="scientific">Dorcoceras hygrometricum</name>
    <dbReference type="NCBI Taxonomy" id="472368"/>
    <lineage>
        <taxon>Eukaryota</taxon>
        <taxon>Viridiplantae</taxon>
        <taxon>Streptophyta</taxon>
        <taxon>Embryophyta</taxon>
        <taxon>Tracheophyta</taxon>
        <taxon>Spermatophyta</taxon>
        <taxon>Magnoliopsida</taxon>
        <taxon>eudicotyledons</taxon>
        <taxon>Gunneridae</taxon>
        <taxon>Pentapetalae</taxon>
        <taxon>asterids</taxon>
        <taxon>lamiids</taxon>
        <taxon>Lamiales</taxon>
        <taxon>Gesneriaceae</taxon>
        <taxon>Didymocarpoideae</taxon>
        <taxon>Trichosporeae</taxon>
        <taxon>Loxocarpinae</taxon>
        <taxon>Dorcoceras</taxon>
    </lineage>
</organism>
<sequence>MDSKVQSMDSKVISLDSKVEELLNIHTFMKHDFNTYKRAFYEKMDTVAVNVDSSQTSLETSLVRQFTEHQLQIASELDFVKLQLAKLVNHLKEVGDAKKGEGPSSRQGEGSSNKRGEGTSLVRQFTEHQLQIASELDFVKLQLAKLVNHLKEVGDAKKGEGPSSRQGEGSSNKRGEGTRTAGWINQLAARLSYIYYLVTEESVQRLLSGSVQNKVKSILVLKQIGFRSIQNQIRKAARRTASRSSDQLS</sequence>